<keyword evidence="3" id="KW-0812">Transmembrane</keyword>
<protein>
    <submittedName>
        <fullName evidence="8">Phosphatase PAP2 family protein</fullName>
    </submittedName>
</protein>
<dbReference type="RefSeq" id="WP_205358930.1">
    <property type="nucleotide sequence ID" value="NZ_JADKYB010000011.1"/>
</dbReference>
<dbReference type="SMART" id="SM00046">
    <property type="entry name" value="DAGKc"/>
    <property type="match status" value="1"/>
</dbReference>
<dbReference type="InterPro" id="IPR017438">
    <property type="entry name" value="ATP-NAD_kinase_N"/>
</dbReference>
<dbReference type="Gene3D" id="3.40.50.10330">
    <property type="entry name" value="Probable inorganic polyphosphate/atp-NAD kinase, domain 1"/>
    <property type="match status" value="1"/>
</dbReference>
<dbReference type="SUPFAM" id="SSF111331">
    <property type="entry name" value="NAD kinase/diacylglycerol kinase-like"/>
    <property type="match status" value="1"/>
</dbReference>
<proteinExistence type="predicted"/>
<dbReference type="Pfam" id="PF01569">
    <property type="entry name" value="PAP2"/>
    <property type="match status" value="1"/>
</dbReference>
<gene>
    <name evidence="8" type="ORF">ITX44_21585</name>
</gene>
<evidence type="ECO:0000313" key="8">
    <source>
        <dbReference type="EMBL" id="MBM9507076.1"/>
    </source>
</evidence>
<organism evidence="8 9">
    <name type="scientific">Actinacidiphila acididurans</name>
    <dbReference type="NCBI Taxonomy" id="2784346"/>
    <lineage>
        <taxon>Bacteria</taxon>
        <taxon>Bacillati</taxon>
        <taxon>Actinomycetota</taxon>
        <taxon>Actinomycetes</taxon>
        <taxon>Kitasatosporales</taxon>
        <taxon>Streptomycetaceae</taxon>
        <taxon>Actinacidiphila</taxon>
    </lineage>
</organism>
<dbReference type="SUPFAM" id="SSF48317">
    <property type="entry name" value="Acid phosphatase/Vanadium-dependent haloperoxidase"/>
    <property type="match status" value="1"/>
</dbReference>
<dbReference type="Gene3D" id="1.20.144.10">
    <property type="entry name" value="Phosphatidic acid phosphatase type 2/haloperoxidase"/>
    <property type="match status" value="1"/>
</dbReference>
<dbReference type="InterPro" id="IPR036938">
    <property type="entry name" value="PAP2/HPO_sf"/>
</dbReference>
<evidence type="ECO:0000256" key="4">
    <source>
        <dbReference type="ARBA" id="ARBA00022801"/>
    </source>
</evidence>
<comment type="subcellular location">
    <subcellularLocation>
        <location evidence="1">Cell membrane</location>
        <topology evidence="1">Multi-pass membrane protein</topology>
    </subcellularLocation>
</comment>
<keyword evidence="2" id="KW-1003">Cell membrane</keyword>
<accession>A0ABS2TVT6</accession>
<dbReference type="InterPro" id="IPR000326">
    <property type="entry name" value="PAP2/HPO"/>
</dbReference>
<reference evidence="8 9" key="1">
    <citation type="submission" date="2021-01" db="EMBL/GenBank/DDBJ databases">
        <title>Streptomyces acididurans sp. nov., isolated from a peat swamp forest soil.</title>
        <authorList>
            <person name="Chantavorakit T."/>
            <person name="Duangmal K."/>
        </authorList>
    </citation>
    <scope>NUCLEOTIDE SEQUENCE [LARGE SCALE GENOMIC DNA]</scope>
    <source>
        <strain evidence="8 9">KK5PA1</strain>
    </source>
</reference>
<keyword evidence="6" id="KW-0472">Membrane</keyword>
<evidence type="ECO:0000256" key="2">
    <source>
        <dbReference type="ARBA" id="ARBA00022475"/>
    </source>
</evidence>
<evidence type="ECO:0000256" key="5">
    <source>
        <dbReference type="ARBA" id="ARBA00022989"/>
    </source>
</evidence>
<keyword evidence="5" id="KW-1133">Transmembrane helix</keyword>
<dbReference type="Pfam" id="PF00781">
    <property type="entry name" value="DAGK_cat"/>
    <property type="match status" value="1"/>
</dbReference>
<feature type="domain" description="DAGKc" evidence="7">
    <location>
        <begin position="226"/>
        <end position="321"/>
    </location>
</feature>
<sequence>MTYPWKEWDRALFAQVAGRHWPGAEPVLPKLSRAANHGRLWFAVAAGMAVVGGREGRRAALRGVGSLALASLTVNTVGKGAVRRARPVLDAVPVIRRLHHQPVTSSFPSGHAASAAAFAAGAAAESGAWGTALAPVAASVAFSRIYTGVHYPSDVLVGSALGVGAALALRAAVPPVARQPQPGPAASVPELRGGAGLHVVVNAASGPPPLLSPPLDRIRQALPMAEVVERTEDDDLAELLEKAGRAAAEEGGALGVCGGDGTVCLAAEIALRCKVPLAVFPGGTRNHFALDLGLNSVEDTAMAVAAGRAAVVDVARRTDPSDGTWSPFLNTFSIGSYPELVRVRERWSRRIGSWPASVLAAVHVLRTSEPLTVEVNGRPRSVWLLFAGNCRYSSWGPAPVRRRDLSDGLLDVRIVDGGPFARSRLLGAALTGVLTGSPVYATASVRRLRLRVPGSGVHLAYDGEVAPAPRELVLDKVPGGLTVYRGPSPSRPRQGAPD</sequence>
<evidence type="ECO:0000256" key="3">
    <source>
        <dbReference type="ARBA" id="ARBA00022692"/>
    </source>
</evidence>
<keyword evidence="4" id="KW-0378">Hydrolase</keyword>
<dbReference type="InterPro" id="IPR016064">
    <property type="entry name" value="NAD/diacylglycerol_kinase_sf"/>
</dbReference>
<evidence type="ECO:0000256" key="1">
    <source>
        <dbReference type="ARBA" id="ARBA00004651"/>
    </source>
</evidence>
<name>A0ABS2TVT6_9ACTN</name>
<evidence type="ECO:0000259" key="7">
    <source>
        <dbReference type="PROSITE" id="PS50146"/>
    </source>
</evidence>
<evidence type="ECO:0000313" key="9">
    <source>
        <dbReference type="Proteomes" id="UP000749040"/>
    </source>
</evidence>
<dbReference type="InterPro" id="IPR001206">
    <property type="entry name" value="Diacylglycerol_kinase_cat_dom"/>
</dbReference>
<evidence type="ECO:0000256" key="6">
    <source>
        <dbReference type="ARBA" id="ARBA00023136"/>
    </source>
</evidence>
<dbReference type="Proteomes" id="UP000749040">
    <property type="component" value="Unassembled WGS sequence"/>
</dbReference>
<comment type="caution">
    <text evidence="8">The sequence shown here is derived from an EMBL/GenBank/DDBJ whole genome shotgun (WGS) entry which is preliminary data.</text>
</comment>
<dbReference type="PROSITE" id="PS50146">
    <property type="entry name" value="DAGK"/>
    <property type="match status" value="1"/>
</dbReference>
<dbReference type="EMBL" id="JADKYB010000011">
    <property type="protein sequence ID" value="MBM9507076.1"/>
    <property type="molecule type" value="Genomic_DNA"/>
</dbReference>
<dbReference type="SMART" id="SM00014">
    <property type="entry name" value="acidPPc"/>
    <property type="match status" value="1"/>
</dbReference>
<dbReference type="PANTHER" id="PTHR14969">
    <property type="entry name" value="SPHINGOSINE-1-PHOSPHATE PHOSPHOHYDROLASE"/>
    <property type="match status" value="1"/>
</dbReference>
<dbReference type="Gene3D" id="2.60.200.40">
    <property type="match status" value="1"/>
</dbReference>
<dbReference type="PANTHER" id="PTHR14969:SF62">
    <property type="entry name" value="DECAPRENYLPHOSPHORYL-5-PHOSPHORIBOSE PHOSPHATASE RV3807C-RELATED"/>
    <property type="match status" value="1"/>
</dbReference>
<keyword evidence="9" id="KW-1185">Reference proteome</keyword>